<evidence type="ECO:0000256" key="6">
    <source>
        <dbReference type="SAM" id="Phobius"/>
    </source>
</evidence>
<keyword evidence="3 6" id="KW-1133">Transmembrane helix</keyword>
<feature type="transmembrane region" description="Helical" evidence="6">
    <location>
        <begin position="431"/>
        <end position="454"/>
    </location>
</feature>
<evidence type="ECO:0000256" key="4">
    <source>
        <dbReference type="ARBA" id="ARBA00023136"/>
    </source>
</evidence>
<dbReference type="PANTHER" id="PTHR11040">
    <property type="entry name" value="ZINC/IRON TRANSPORTER"/>
    <property type="match status" value="1"/>
</dbReference>
<feature type="transmembrane region" description="Helical" evidence="6">
    <location>
        <begin position="103"/>
        <end position="126"/>
    </location>
</feature>
<feature type="compositionally biased region" description="Low complexity" evidence="5">
    <location>
        <begin position="132"/>
        <end position="150"/>
    </location>
</feature>
<feature type="region of interest" description="Disordered" evidence="5">
    <location>
        <begin position="132"/>
        <end position="301"/>
    </location>
</feature>
<feature type="transmembrane region" description="Helical" evidence="6">
    <location>
        <begin position="60"/>
        <end position="83"/>
    </location>
</feature>
<evidence type="ECO:0000256" key="5">
    <source>
        <dbReference type="SAM" id="MobiDB-lite"/>
    </source>
</evidence>
<gene>
    <name evidence="7" type="ORF">PYCCODRAFT_1396859</name>
</gene>
<dbReference type="InterPro" id="IPR003689">
    <property type="entry name" value="ZIP"/>
</dbReference>
<feature type="transmembrane region" description="Helical" evidence="6">
    <location>
        <begin position="505"/>
        <end position="528"/>
    </location>
</feature>
<proteinExistence type="predicted"/>
<dbReference type="Pfam" id="PF02535">
    <property type="entry name" value="Zip"/>
    <property type="match status" value="2"/>
</dbReference>
<feature type="compositionally biased region" description="Basic and acidic residues" evidence="5">
    <location>
        <begin position="365"/>
        <end position="377"/>
    </location>
</feature>
<name>A0A1Y2ID92_TRAC3</name>
<evidence type="ECO:0000256" key="2">
    <source>
        <dbReference type="ARBA" id="ARBA00022692"/>
    </source>
</evidence>
<keyword evidence="8" id="KW-1185">Reference proteome</keyword>
<protein>
    <submittedName>
        <fullName evidence="7">Zinc/iron permease</fullName>
    </submittedName>
</protein>
<feature type="transmembrane region" description="Helical" evidence="6">
    <location>
        <begin position="460"/>
        <end position="484"/>
    </location>
</feature>
<evidence type="ECO:0000256" key="1">
    <source>
        <dbReference type="ARBA" id="ARBA00004141"/>
    </source>
</evidence>
<feature type="transmembrane region" description="Helical" evidence="6">
    <location>
        <begin position="540"/>
        <end position="565"/>
    </location>
</feature>
<sequence length="598" mass="64061">MSLHVQGDSRVLGKLPGTEVEDADVVTRLLTMVVIFAVSLAAVSFPTITETYRSIRVPSICFFVGKHFGTGVILSTAFVHLLQDAFKALQNPDVNRRWKIENWAGMIVLGSLLVIFLVEYTSTAFVDRLHSYSSAPSSPTVSPASSSASSIRTELDDATDPLPEARPSIVVQSPQGTKSWVAGDSYARRQKRGSSDSMHEVGSSTETGLPFGAPLPLAPPELADEAQNGRVPSSGDETTPLNPAPLPSPIAGGSYGTVSTTRSDPRLARASSSRCGPAGDMFFSGGHHRHEPRHSHASHHGRASRWSWFPFTWINGETESPLLEPSAPARPSSTRGHSKRRPQSDGRKRSTAIRETGRSAVDGDTMDHDVPEAERERGGRRHGHSHLDMERWMDHMEERTNGAAHCDSSSDEECGSDAGDEQVKVGRRRQVIGILVLQLGIMIHSLVIGLTLSITSGSEFTSLVVAIVFHQLFEGLSLGIRIAGLPSKRSEGGFQSLPGHTLKPLLAITFATTTPLGIGIGIAALGGAKSTGPRLMLVQGVMSAISAGMLIYAACVEMLAGDFVMDAHLWRSSVRRQVLALVSLFAGVFAMAAIGFLD</sequence>
<comment type="subcellular location">
    <subcellularLocation>
        <location evidence="1">Membrane</location>
        <topology evidence="1">Multi-pass membrane protein</topology>
    </subcellularLocation>
</comment>
<feature type="compositionally biased region" description="Acidic residues" evidence="5">
    <location>
        <begin position="409"/>
        <end position="420"/>
    </location>
</feature>
<feature type="region of interest" description="Disordered" evidence="5">
    <location>
        <begin position="320"/>
        <end position="384"/>
    </location>
</feature>
<dbReference type="STRING" id="1353009.A0A1Y2ID92"/>
<dbReference type="PANTHER" id="PTHR11040:SF44">
    <property type="entry name" value="PROTEIN ZNTC-RELATED"/>
    <property type="match status" value="1"/>
</dbReference>
<evidence type="ECO:0000256" key="3">
    <source>
        <dbReference type="ARBA" id="ARBA00022989"/>
    </source>
</evidence>
<dbReference type="Proteomes" id="UP000193067">
    <property type="component" value="Unassembled WGS sequence"/>
</dbReference>
<evidence type="ECO:0000313" key="8">
    <source>
        <dbReference type="Proteomes" id="UP000193067"/>
    </source>
</evidence>
<keyword evidence="4 6" id="KW-0472">Membrane</keyword>
<accession>A0A1Y2ID92</accession>
<dbReference type="EMBL" id="KZ084136">
    <property type="protein sequence ID" value="OSC98643.1"/>
    <property type="molecule type" value="Genomic_DNA"/>
</dbReference>
<organism evidence="7 8">
    <name type="scientific">Trametes coccinea (strain BRFM310)</name>
    <name type="common">Pycnoporus coccineus</name>
    <dbReference type="NCBI Taxonomy" id="1353009"/>
    <lineage>
        <taxon>Eukaryota</taxon>
        <taxon>Fungi</taxon>
        <taxon>Dikarya</taxon>
        <taxon>Basidiomycota</taxon>
        <taxon>Agaricomycotina</taxon>
        <taxon>Agaricomycetes</taxon>
        <taxon>Polyporales</taxon>
        <taxon>Polyporaceae</taxon>
        <taxon>Trametes</taxon>
    </lineage>
</organism>
<dbReference type="OrthoDB" id="448280at2759"/>
<feature type="compositionally biased region" description="Basic residues" evidence="5">
    <location>
        <begin position="286"/>
        <end position="301"/>
    </location>
</feature>
<dbReference type="GO" id="GO:0005886">
    <property type="term" value="C:plasma membrane"/>
    <property type="evidence" value="ECO:0007669"/>
    <property type="project" value="TreeGrafter"/>
</dbReference>
<dbReference type="GO" id="GO:0005385">
    <property type="term" value="F:zinc ion transmembrane transporter activity"/>
    <property type="evidence" value="ECO:0007669"/>
    <property type="project" value="TreeGrafter"/>
</dbReference>
<keyword evidence="2 6" id="KW-0812">Transmembrane</keyword>
<feature type="transmembrane region" description="Helical" evidence="6">
    <location>
        <begin position="29"/>
        <end position="48"/>
    </location>
</feature>
<dbReference type="AlphaFoldDB" id="A0A1Y2ID92"/>
<feature type="region of interest" description="Disordered" evidence="5">
    <location>
        <begin position="402"/>
        <end position="421"/>
    </location>
</feature>
<feature type="transmembrane region" description="Helical" evidence="6">
    <location>
        <begin position="577"/>
        <end position="597"/>
    </location>
</feature>
<evidence type="ECO:0000313" key="7">
    <source>
        <dbReference type="EMBL" id="OSC98643.1"/>
    </source>
</evidence>
<reference evidence="7 8" key="1">
    <citation type="journal article" date="2015" name="Biotechnol. Biofuels">
        <title>Enhanced degradation of softwood versus hardwood by the white-rot fungus Pycnoporus coccineus.</title>
        <authorList>
            <person name="Couturier M."/>
            <person name="Navarro D."/>
            <person name="Chevret D."/>
            <person name="Henrissat B."/>
            <person name="Piumi F."/>
            <person name="Ruiz-Duenas F.J."/>
            <person name="Martinez A.T."/>
            <person name="Grigoriev I.V."/>
            <person name="Riley R."/>
            <person name="Lipzen A."/>
            <person name="Berrin J.G."/>
            <person name="Master E.R."/>
            <person name="Rosso M.N."/>
        </authorList>
    </citation>
    <scope>NUCLEOTIDE SEQUENCE [LARGE SCALE GENOMIC DNA]</scope>
    <source>
        <strain evidence="7 8">BRFM310</strain>
    </source>
</reference>